<dbReference type="OrthoDB" id="9803968at2"/>
<dbReference type="Gene3D" id="3.40.50.12780">
    <property type="entry name" value="N-terminal domain of ligase-like"/>
    <property type="match status" value="1"/>
</dbReference>
<dbReference type="InterPro" id="IPR000873">
    <property type="entry name" value="AMP-dep_synth/lig_dom"/>
</dbReference>
<dbReference type="Pfam" id="PF13193">
    <property type="entry name" value="AMP-binding_C"/>
    <property type="match status" value="1"/>
</dbReference>
<dbReference type="InterPro" id="IPR042099">
    <property type="entry name" value="ANL_N_sf"/>
</dbReference>
<dbReference type="InterPro" id="IPR045851">
    <property type="entry name" value="AMP-bd_C_sf"/>
</dbReference>
<name>A0A437Q3D0_9ACTN</name>
<comment type="similarity">
    <text evidence="1">Belongs to the ATP-dependent AMP-binding enzyme family.</text>
</comment>
<dbReference type="PROSITE" id="PS00455">
    <property type="entry name" value="AMP_BINDING"/>
    <property type="match status" value="1"/>
</dbReference>
<evidence type="ECO:0000256" key="2">
    <source>
        <dbReference type="ARBA" id="ARBA00022598"/>
    </source>
</evidence>
<dbReference type="FunFam" id="3.30.300.30:FF:000008">
    <property type="entry name" value="2,3-dihydroxybenzoate-AMP ligase"/>
    <property type="match status" value="1"/>
</dbReference>
<keyword evidence="2" id="KW-0436">Ligase</keyword>
<evidence type="ECO:0000313" key="8">
    <source>
        <dbReference type="Proteomes" id="UP000283128"/>
    </source>
</evidence>
<gene>
    <name evidence="7" type="ORF">EOT10_04095</name>
</gene>
<dbReference type="AlphaFoldDB" id="A0A437Q3D0"/>
<dbReference type="PANTHER" id="PTHR43859:SF4">
    <property type="entry name" value="BUTANOATE--COA LIGASE AAE1-RELATED"/>
    <property type="match status" value="1"/>
</dbReference>
<proteinExistence type="inferred from homology"/>
<dbReference type="InterPro" id="IPR020845">
    <property type="entry name" value="AMP-binding_CS"/>
</dbReference>
<reference evidence="7 8" key="1">
    <citation type="submission" date="2019-01" db="EMBL/GenBank/DDBJ databases">
        <title>Genome sequences of Streptomyces and Rhizobium isolates collected from root and soil.</title>
        <authorList>
            <person name="Chhettri S."/>
            <person name="Sevigny J.L."/>
            <person name="Sen A."/>
            <person name="Ennis N."/>
            <person name="Tisa L."/>
        </authorList>
    </citation>
    <scope>NUCLEOTIDE SEQUENCE [LARGE SCALE GENOMIC DNA]</scope>
    <source>
        <strain evidence="7 8">San01</strain>
    </source>
</reference>
<dbReference type="EMBL" id="RZYA01000001">
    <property type="protein sequence ID" value="RVU29024.1"/>
    <property type="molecule type" value="Genomic_DNA"/>
</dbReference>
<dbReference type="Gene3D" id="3.30.300.30">
    <property type="match status" value="1"/>
</dbReference>
<keyword evidence="8" id="KW-1185">Reference proteome</keyword>
<keyword evidence="3" id="KW-0276">Fatty acid metabolism</keyword>
<feature type="domain" description="AMP-binding enzyme C-terminal" evidence="6">
    <location>
        <begin position="416"/>
        <end position="491"/>
    </location>
</feature>
<dbReference type="Proteomes" id="UP000283128">
    <property type="component" value="Unassembled WGS sequence"/>
</dbReference>
<dbReference type="InterPro" id="IPR025110">
    <property type="entry name" value="AMP-bd_C"/>
</dbReference>
<keyword evidence="4" id="KW-0443">Lipid metabolism</keyword>
<evidence type="ECO:0000256" key="1">
    <source>
        <dbReference type="ARBA" id="ARBA00006432"/>
    </source>
</evidence>
<protein>
    <submittedName>
        <fullName evidence="7">Acyl-CoA synthetase</fullName>
    </submittedName>
</protein>
<evidence type="ECO:0000256" key="3">
    <source>
        <dbReference type="ARBA" id="ARBA00022832"/>
    </source>
</evidence>
<organism evidence="7 8">
    <name type="scientific">Streptomyces antnestii</name>
    <dbReference type="NCBI Taxonomy" id="2494256"/>
    <lineage>
        <taxon>Bacteria</taxon>
        <taxon>Bacillati</taxon>
        <taxon>Actinomycetota</taxon>
        <taxon>Actinomycetes</taxon>
        <taxon>Kitasatosporales</taxon>
        <taxon>Streptomycetaceae</taxon>
        <taxon>Streptomyces</taxon>
    </lineage>
</organism>
<evidence type="ECO:0000259" key="5">
    <source>
        <dbReference type="Pfam" id="PF00501"/>
    </source>
</evidence>
<accession>A0A437Q3D0</accession>
<comment type="caution">
    <text evidence="7">The sequence shown here is derived from an EMBL/GenBank/DDBJ whole genome shotgun (WGS) entry which is preliminary data.</text>
</comment>
<dbReference type="PANTHER" id="PTHR43859">
    <property type="entry name" value="ACYL-ACTIVATING ENZYME"/>
    <property type="match status" value="1"/>
</dbReference>
<dbReference type="GO" id="GO:0006631">
    <property type="term" value="P:fatty acid metabolic process"/>
    <property type="evidence" value="ECO:0007669"/>
    <property type="project" value="UniProtKB-KW"/>
</dbReference>
<evidence type="ECO:0000259" key="6">
    <source>
        <dbReference type="Pfam" id="PF13193"/>
    </source>
</evidence>
<sequence length="511" mass="55664">MHVPATPLDFLKRSETLFADRTAVVDGDRRFTYGEFADRCRRAGGALEALGIRPGDRVALLCRNSTLMLEAHYAVPSLGAVLVPLNFRLLPEELQRLIDHSGAGLILYDDEFESAAAQLGCRRLSASEYEEAIDGADPVLCEVADEHDLLSINYTSGTTGRPKGVMYDHRGAYLQALAMVTHGRLDLRTNYLWTLPMFHCNGWTFVWAVTAAGGTHVCLDAIDPKRIWEMIGRLSITHLNAAPTVLISLANEESARAVGGQPLRVGTGGAPPSPSLLSRLADFNIDVTHLYGLTETYGPAAVCAWQPEWSELPMAEQAQLKARQGNANILGGLHRVVDPQGRDVPADGETVGEVILRGNNVMRGYFRDPEATNEALRGGWFHSGDLAVMHPDGYFELRDRAKDIIIAGGENIASIEVEQALAAHEDVIEVAVVGASHHHWGEVPVAYVVRRAGAVLDQDTLIRFARKSLAGFKVPKEIRFVEDLPKTATGKVQKYLLRTSGPVAKSAGAQR</sequence>
<dbReference type="RefSeq" id="WP_127826610.1">
    <property type="nucleotide sequence ID" value="NZ_RZYA01000001.1"/>
</dbReference>
<feature type="domain" description="AMP-dependent synthetase/ligase" evidence="5">
    <location>
        <begin position="17"/>
        <end position="366"/>
    </location>
</feature>
<evidence type="ECO:0000313" key="7">
    <source>
        <dbReference type="EMBL" id="RVU29024.1"/>
    </source>
</evidence>
<dbReference type="GO" id="GO:0016874">
    <property type="term" value="F:ligase activity"/>
    <property type="evidence" value="ECO:0007669"/>
    <property type="project" value="UniProtKB-KW"/>
</dbReference>
<dbReference type="Pfam" id="PF00501">
    <property type="entry name" value="AMP-binding"/>
    <property type="match status" value="1"/>
</dbReference>
<dbReference type="SUPFAM" id="SSF56801">
    <property type="entry name" value="Acetyl-CoA synthetase-like"/>
    <property type="match status" value="1"/>
</dbReference>
<evidence type="ECO:0000256" key="4">
    <source>
        <dbReference type="ARBA" id="ARBA00023098"/>
    </source>
</evidence>